<dbReference type="PANTHER" id="PTHR44329">
    <property type="entry name" value="SERINE/THREONINE-PROTEIN KINASE TNNI3K-RELATED"/>
    <property type="match status" value="1"/>
</dbReference>
<name>A0A1V6Q5L1_9EURO</name>
<dbReference type="SMART" id="SM00220">
    <property type="entry name" value="S_TKc"/>
    <property type="match status" value="1"/>
</dbReference>
<dbReference type="EMBL" id="MDYN01000012">
    <property type="protein sequence ID" value="OQD84523.1"/>
    <property type="molecule type" value="Genomic_DNA"/>
</dbReference>
<accession>A0A1V6Q5L1</accession>
<comment type="caution">
    <text evidence="2">The sequence shown here is derived from an EMBL/GenBank/DDBJ whole genome shotgun (WGS) entry which is preliminary data.</text>
</comment>
<dbReference type="Pfam" id="PF00069">
    <property type="entry name" value="Pkinase"/>
    <property type="match status" value="1"/>
</dbReference>
<dbReference type="PROSITE" id="PS50011">
    <property type="entry name" value="PROTEIN_KINASE_DOM"/>
    <property type="match status" value="1"/>
</dbReference>
<dbReference type="Gene3D" id="1.10.510.10">
    <property type="entry name" value="Transferase(Phosphotransferase) domain 1"/>
    <property type="match status" value="1"/>
</dbReference>
<keyword evidence="3" id="KW-1185">Reference proteome</keyword>
<dbReference type="InterPro" id="IPR000719">
    <property type="entry name" value="Prot_kinase_dom"/>
</dbReference>
<sequence>MVKLVSSSVVVKVPHTEPGIRRQLEVEAEVYERLGSHPNITKFLAFKEGKIYLEKLRCTLRQRLLDIQIAGMHPPADLVLLWATQIAQAFKHIHSRGIFQVDIATWSMLVDWYDNVKLSDFAGSSIDGSEPTMCASHHAEHPQCMSIRPSIHSELFAIGSALYEIETFQEPYHDKDFSEIESLFTAEQYPETGGLILSEIIRKCWLRQYESADEMLRDINQIQMQMETATPTTAEKIITEEANSASEL</sequence>
<evidence type="ECO:0000259" key="1">
    <source>
        <dbReference type="PROSITE" id="PS50011"/>
    </source>
</evidence>
<dbReference type="InterPro" id="IPR051681">
    <property type="entry name" value="Ser/Thr_Kinases-Pseudokinases"/>
</dbReference>
<dbReference type="SUPFAM" id="SSF56112">
    <property type="entry name" value="Protein kinase-like (PK-like)"/>
    <property type="match status" value="1"/>
</dbReference>
<evidence type="ECO:0000313" key="2">
    <source>
        <dbReference type="EMBL" id="OQD84523.1"/>
    </source>
</evidence>
<dbReference type="Proteomes" id="UP000191672">
    <property type="component" value="Unassembled WGS sequence"/>
</dbReference>
<dbReference type="InterPro" id="IPR011009">
    <property type="entry name" value="Kinase-like_dom_sf"/>
</dbReference>
<organism evidence="2 3">
    <name type="scientific">Penicillium antarcticum</name>
    <dbReference type="NCBI Taxonomy" id="416450"/>
    <lineage>
        <taxon>Eukaryota</taxon>
        <taxon>Fungi</taxon>
        <taxon>Dikarya</taxon>
        <taxon>Ascomycota</taxon>
        <taxon>Pezizomycotina</taxon>
        <taxon>Eurotiomycetes</taxon>
        <taxon>Eurotiomycetidae</taxon>
        <taxon>Eurotiales</taxon>
        <taxon>Aspergillaceae</taxon>
        <taxon>Penicillium</taxon>
    </lineage>
</organism>
<dbReference type="GO" id="GO:0005524">
    <property type="term" value="F:ATP binding"/>
    <property type="evidence" value="ECO:0007669"/>
    <property type="project" value="InterPro"/>
</dbReference>
<dbReference type="GO" id="GO:0004674">
    <property type="term" value="F:protein serine/threonine kinase activity"/>
    <property type="evidence" value="ECO:0007669"/>
    <property type="project" value="TreeGrafter"/>
</dbReference>
<proteinExistence type="predicted"/>
<dbReference type="STRING" id="416450.A0A1V6Q5L1"/>
<dbReference type="AlphaFoldDB" id="A0A1V6Q5L1"/>
<protein>
    <recommendedName>
        <fullName evidence="1">Protein kinase domain-containing protein</fullName>
    </recommendedName>
</protein>
<reference evidence="3" key="1">
    <citation type="journal article" date="2017" name="Nat. Microbiol.">
        <title>Global analysis of biosynthetic gene clusters reveals vast potential of secondary metabolite production in Penicillium species.</title>
        <authorList>
            <person name="Nielsen J.C."/>
            <person name="Grijseels S."/>
            <person name="Prigent S."/>
            <person name="Ji B."/>
            <person name="Dainat J."/>
            <person name="Nielsen K.F."/>
            <person name="Frisvad J.C."/>
            <person name="Workman M."/>
            <person name="Nielsen J."/>
        </authorList>
    </citation>
    <scope>NUCLEOTIDE SEQUENCE [LARGE SCALE GENOMIC DNA]</scope>
    <source>
        <strain evidence="3">IBT 31811</strain>
    </source>
</reference>
<evidence type="ECO:0000313" key="3">
    <source>
        <dbReference type="Proteomes" id="UP000191672"/>
    </source>
</evidence>
<dbReference type="OrthoDB" id="1668230at2759"/>
<gene>
    <name evidence="2" type="ORF">PENANT_c012G06028</name>
</gene>
<feature type="domain" description="Protein kinase" evidence="1">
    <location>
        <begin position="1"/>
        <end position="248"/>
    </location>
</feature>